<keyword evidence="2" id="KW-0805">Transcription regulation</keyword>
<comment type="subcellular location">
    <subcellularLocation>
        <location evidence="1">Nucleus</location>
    </subcellularLocation>
</comment>
<dbReference type="STRING" id="2711.A0A067FIR6"/>
<keyword evidence="3" id="KW-0804">Transcription</keyword>
<evidence type="ECO:0000313" key="8">
    <source>
        <dbReference type="Proteomes" id="UP000027120"/>
    </source>
</evidence>
<protein>
    <recommendedName>
        <fullName evidence="6">BHLH domain-containing protein</fullName>
    </recommendedName>
</protein>
<dbReference type="InterPro" id="IPR036638">
    <property type="entry name" value="HLH_DNA-bd_sf"/>
</dbReference>
<dbReference type="Proteomes" id="UP000027120">
    <property type="component" value="Unassembled WGS sequence"/>
</dbReference>
<evidence type="ECO:0000256" key="2">
    <source>
        <dbReference type="ARBA" id="ARBA00023015"/>
    </source>
</evidence>
<evidence type="ECO:0000256" key="4">
    <source>
        <dbReference type="ARBA" id="ARBA00023242"/>
    </source>
</evidence>
<dbReference type="PROSITE" id="PS50888">
    <property type="entry name" value="BHLH"/>
    <property type="match status" value="1"/>
</dbReference>
<feature type="region of interest" description="Disordered" evidence="5">
    <location>
        <begin position="1"/>
        <end position="48"/>
    </location>
</feature>
<proteinExistence type="predicted"/>
<feature type="domain" description="BHLH" evidence="6">
    <location>
        <begin position="22"/>
        <end position="48"/>
    </location>
</feature>
<evidence type="ECO:0000313" key="7">
    <source>
        <dbReference type="EMBL" id="KDO63091.1"/>
    </source>
</evidence>
<evidence type="ECO:0000256" key="3">
    <source>
        <dbReference type="ARBA" id="ARBA00023163"/>
    </source>
</evidence>
<evidence type="ECO:0000256" key="1">
    <source>
        <dbReference type="ARBA" id="ARBA00004123"/>
    </source>
</evidence>
<reference evidence="7 8" key="1">
    <citation type="submission" date="2014-04" db="EMBL/GenBank/DDBJ databases">
        <authorList>
            <consortium name="International Citrus Genome Consortium"/>
            <person name="Gmitter F."/>
            <person name="Chen C."/>
            <person name="Farmerie W."/>
            <person name="Harkins T."/>
            <person name="Desany B."/>
            <person name="Mohiuddin M."/>
            <person name="Kodira C."/>
            <person name="Borodovsky M."/>
            <person name="Lomsadze A."/>
            <person name="Burns P."/>
            <person name="Jenkins J."/>
            <person name="Prochnik S."/>
            <person name="Shu S."/>
            <person name="Chapman J."/>
            <person name="Pitluck S."/>
            <person name="Schmutz J."/>
            <person name="Rokhsar D."/>
        </authorList>
    </citation>
    <scope>NUCLEOTIDE SEQUENCE</scope>
</reference>
<evidence type="ECO:0000256" key="5">
    <source>
        <dbReference type="SAM" id="MobiDB-lite"/>
    </source>
</evidence>
<dbReference type="GO" id="GO:0005634">
    <property type="term" value="C:nucleus"/>
    <property type="evidence" value="ECO:0007669"/>
    <property type="project" value="UniProtKB-SubCell"/>
</dbReference>
<dbReference type="SUPFAM" id="SSF47459">
    <property type="entry name" value="HLH, helix-loop-helix DNA-binding domain"/>
    <property type="match status" value="1"/>
</dbReference>
<accession>A0A067FIR6</accession>
<dbReference type="GO" id="GO:0046983">
    <property type="term" value="F:protein dimerization activity"/>
    <property type="evidence" value="ECO:0007669"/>
    <property type="project" value="InterPro"/>
</dbReference>
<name>A0A067FIR6_CITSI</name>
<dbReference type="EMBL" id="KK784914">
    <property type="protein sequence ID" value="KDO63091.1"/>
    <property type="molecule type" value="Genomic_DNA"/>
</dbReference>
<evidence type="ECO:0000259" key="6">
    <source>
        <dbReference type="PROSITE" id="PS50888"/>
    </source>
</evidence>
<feature type="non-terminal residue" evidence="7">
    <location>
        <position position="48"/>
    </location>
</feature>
<sequence length="48" mass="5858">HEPPVNQTKMREHRSDSEDKAVYKSKNLEAERRRRQKLNDRLLKLRSL</sequence>
<keyword evidence="8" id="KW-1185">Reference proteome</keyword>
<feature type="non-terminal residue" evidence="7">
    <location>
        <position position="1"/>
    </location>
</feature>
<dbReference type="AlphaFoldDB" id="A0A067FIR6"/>
<dbReference type="InterPro" id="IPR011598">
    <property type="entry name" value="bHLH_dom"/>
</dbReference>
<keyword evidence="4" id="KW-0539">Nucleus</keyword>
<organism evidence="7 8">
    <name type="scientific">Citrus sinensis</name>
    <name type="common">Sweet orange</name>
    <name type="synonym">Citrus aurantium var. sinensis</name>
    <dbReference type="NCBI Taxonomy" id="2711"/>
    <lineage>
        <taxon>Eukaryota</taxon>
        <taxon>Viridiplantae</taxon>
        <taxon>Streptophyta</taxon>
        <taxon>Embryophyta</taxon>
        <taxon>Tracheophyta</taxon>
        <taxon>Spermatophyta</taxon>
        <taxon>Magnoliopsida</taxon>
        <taxon>eudicotyledons</taxon>
        <taxon>Gunneridae</taxon>
        <taxon>Pentapetalae</taxon>
        <taxon>rosids</taxon>
        <taxon>malvids</taxon>
        <taxon>Sapindales</taxon>
        <taxon>Rutaceae</taxon>
        <taxon>Aurantioideae</taxon>
        <taxon>Citrus</taxon>
    </lineage>
</organism>
<gene>
    <name evidence="7" type="ORF">CISIN_1g0365991mg</name>
</gene>